<sequence length="56" mass="6768">TEYLADIYASLNNTDHLRYYVDKFQKEIHLQGHGLLGVIYNYSHNINNFYKYVKRL</sequence>
<protein>
    <submittedName>
        <fullName evidence="1">16874_t:CDS:1</fullName>
    </submittedName>
</protein>
<dbReference type="Proteomes" id="UP000789375">
    <property type="component" value="Unassembled WGS sequence"/>
</dbReference>
<reference evidence="1" key="1">
    <citation type="submission" date="2021-06" db="EMBL/GenBank/DDBJ databases">
        <authorList>
            <person name="Kallberg Y."/>
            <person name="Tangrot J."/>
            <person name="Rosling A."/>
        </authorList>
    </citation>
    <scope>NUCLEOTIDE SEQUENCE</scope>
    <source>
        <strain evidence="1">87-6 pot B 2015</strain>
    </source>
</reference>
<comment type="caution">
    <text evidence="1">The sequence shown here is derived from an EMBL/GenBank/DDBJ whole genome shotgun (WGS) entry which is preliminary data.</text>
</comment>
<accession>A0A9N9IMT8</accession>
<keyword evidence="2" id="KW-1185">Reference proteome</keyword>
<gene>
    <name evidence="1" type="ORF">FMOSSE_LOCUS16299</name>
</gene>
<evidence type="ECO:0000313" key="1">
    <source>
        <dbReference type="EMBL" id="CAG8743858.1"/>
    </source>
</evidence>
<proteinExistence type="predicted"/>
<feature type="non-terminal residue" evidence="1">
    <location>
        <position position="1"/>
    </location>
</feature>
<dbReference type="EMBL" id="CAJVPP010021904">
    <property type="protein sequence ID" value="CAG8743858.1"/>
    <property type="molecule type" value="Genomic_DNA"/>
</dbReference>
<name>A0A9N9IMT8_FUNMO</name>
<dbReference type="AlphaFoldDB" id="A0A9N9IMT8"/>
<evidence type="ECO:0000313" key="2">
    <source>
        <dbReference type="Proteomes" id="UP000789375"/>
    </source>
</evidence>
<organism evidence="1 2">
    <name type="scientific">Funneliformis mosseae</name>
    <name type="common">Endomycorrhizal fungus</name>
    <name type="synonym">Glomus mosseae</name>
    <dbReference type="NCBI Taxonomy" id="27381"/>
    <lineage>
        <taxon>Eukaryota</taxon>
        <taxon>Fungi</taxon>
        <taxon>Fungi incertae sedis</taxon>
        <taxon>Mucoromycota</taxon>
        <taxon>Glomeromycotina</taxon>
        <taxon>Glomeromycetes</taxon>
        <taxon>Glomerales</taxon>
        <taxon>Glomeraceae</taxon>
        <taxon>Funneliformis</taxon>
    </lineage>
</organism>
<feature type="non-terminal residue" evidence="1">
    <location>
        <position position="56"/>
    </location>
</feature>